<gene>
    <name evidence="1" type="ORF">VNI00_019038</name>
</gene>
<dbReference type="EMBL" id="JAYKXP010000308">
    <property type="protein sequence ID" value="KAK7015856.1"/>
    <property type="molecule type" value="Genomic_DNA"/>
</dbReference>
<dbReference type="InterPro" id="IPR036537">
    <property type="entry name" value="Adaptor_Cbl_N_dom_sf"/>
</dbReference>
<dbReference type="CDD" id="cd21037">
    <property type="entry name" value="MLKL_NTD"/>
    <property type="match status" value="1"/>
</dbReference>
<accession>A0AAW0AR62</accession>
<organism evidence="1 2">
    <name type="scientific">Paramarasmius palmivorus</name>
    <dbReference type="NCBI Taxonomy" id="297713"/>
    <lineage>
        <taxon>Eukaryota</taxon>
        <taxon>Fungi</taxon>
        <taxon>Dikarya</taxon>
        <taxon>Basidiomycota</taxon>
        <taxon>Agaricomycotina</taxon>
        <taxon>Agaricomycetes</taxon>
        <taxon>Agaricomycetidae</taxon>
        <taxon>Agaricales</taxon>
        <taxon>Marasmiineae</taxon>
        <taxon>Marasmiaceae</taxon>
        <taxon>Paramarasmius</taxon>
    </lineage>
</organism>
<dbReference type="Gene3D" id="1.20.930.20">
    <property type="entry name" value="Adaptor protein Cbl, N-terminal domain"/>
    <property type="match status" value="1"/>
</dbReference>
<evidence type="ECO:0000313" key="1">
    <source>
        <dbReference type="EMBL" id="KAK7015856.1"/>
    </source>
</evidence>
<proteinExistence type="predicted"/>
<comment type="caution">
    <text evidence="1">The sequence shown here is derived from an EMBL/GenBank/DDBJ whole genome shotgun (WGS) entry which is preliminary data.</text>
</comment>
<protein>
    <submittedName>
        <fullName evidence="1">Uncharacterized protein</fullName>
    </submittedName>
</protein>
<dbReference type="Proteomes" id="UP001383192">
    <property type="component" value="Unassembled WGS sequence"/>
</dbReference>
<dbReference type="GO" id="GO:0007166">
    <property type="term" value="P:cell surface receptor signaling pathway"/>
    <property type="evidence" value="ECO:0007669"/>
    <property type="project" value="InterPro"/>
</dbReference>
<sequence>MSLTTHTLNRSQLCYNLIETLLSIVSESSVPYLAPISSLALSIICAVQQCRSNKAELAALAERTAELVVDISDTCRTLLTERSCFEELATDQIHQNLSPLLERHMDKLYKTFKDIEAFAIEQKDCSRIIRFLRRNSDAEKIVEYRRKMDEAMSAFTMNSLIVIRHTLDRIL</sequence>
<evidence type="ECO:0000313" key="2">
    <source>
        <dbReference type="Proteomes" id="UP001383192"/>
    </source>
</evidence>
<dbReference type="InterPro" id="IPR059179">
    <property type="entry name" value="MLKL-like_MCAfunc"/>
</dbReference>
<keyword evidence="2" id="KW-1185">Reference proteome</keyword>
<name>A0AAW0AR62_9AGAR</name>
<reference evidence="1 2" key="1">
    <citation type="submission" date="2024-01" db="EMBL/GenBank/DDBJ databases">
        <title>A draft genome for a cacao thread blight-causing isolate of Paramarasmius palmivorus.</title>
        <authorList>
            <person name="Baruah I.K."/>
            <person name="Bukari Y."/>
            <person name="Amoako-Attah I."/>
            <person name="Meinhardt L.W."/>
            <person name="Bailey B.A."/>
            <person name="Cohen S.P."/>
        </authorList>
    </citation>
    <scope>NUCLEOTIDE SEQUENCE [LARGE SCALE GENOMIC DNA]</scope>
    <source>
        <strain evidence="1 2">GH-12</strain>
    </source>
</reference>
<dbReference type="AlphaFoldDB" id="A0AAW0AR62"/>